<dbReference type="Pfam" id="PF01569">
    <property type="entry name" value="PAP2"/>
    <property type="match status" value="1"/>
</dbReference>
<feature type="transmembrane region" description="Helical" evidence="1">
    <location>
        <begin position="168"/>
        <end position="188"/>
    </location>
</feature>
<reference evidence="3 4" key="1">
    <citation type="submission" date="2023-11" db="EMBL/GenBank/DDBJ databases">
        <title>Paucibacter sp. nov., isolated from fresh soil in Korea.</title>
        <authorList>
            <person name="Le N.T.T."/>
        </authorList>
    </citation>
    <scope>NUCLEOTIDE SEQUENCE [LARGE SCALE GENOMIC DNA]</scope>
    <source>
        <strain evidence="3 4">R3-3</strain>
    </source>
</reference>
<dbReference type="Gene3D" id="1.20.144.10">
    <property type="entry name" value="Phosphatidic acid phosphatase type 2/haloperoxidase"/>
    <property type="match status" value="1"/>
</dbReference>
<dbReference type="CDD" id="cd03396">
    <property type="entry name" value="PAP2_like_6"/>
    <property type="match status" value="1"/>
</dbReference>
<name>A0ABU5DBP5_9BURK</name>
<keyword evidence="1" id="KW-0472">Membrane</keyword>
<sequence>MPLFTPLFRRDLTVAFVALLLLLAWDASDLDLLLVRHWADAGGFPWKERWITARVLHEGGRAFAWVVAAVLLVNVKWPLWREQTRRERIWWICTTFACVIVIPLIKRSSSTSCPWDLAEFGGTAQHVSHWAFGVLDGGPGKCFPSGHASSAFAFLSGWFALRRAYPRGARWWLAGVIVAGAVFGFVQMIRGAHYASHTMWTAWVCWMVCTLAARWLLDGKRA</sequence>
<keyword evidence="1" id="KW-0812">Transmembrane</keyword>
<proteinExistence type="predicted"/>
<evidence type="ECO:0000313" key="4">
    <source>
        <dbReference type="Proteomes" id="UP001285263"/>
    </source>
</evidence>
<evidence type="ECO:0000256" key="1">
    <source>
        <dbReference type="SAM" id="Phobius"/>
    </source>
</evidence>
<protein>
    <submittedName>
        <fullName evidence="3">Phosphatase PAP2 family protein</fullName>
    </submittedName>
</protein>
<dbReference type="InterPro" id="IPR000326">
    <property type="entry name" value="PAP2/HPO"/>
</dbReference>
<dbReference type="Proteomes" id="UP001285263">
    <property type="component" value="Unassembled WGS sequence"/>
</dbReference>
<feature type="transmembrane region" description="Helical" evidence="1">
    <location>
        <begin position="60"/>
        <end position="77"/>
    </location>
</feature>
<comment type="caution">
    <text evidence="3">The sequence shown here is derived from an EMBL/GenBank/DDBJ whole genome shotgun (WGS) entry which is preliminary data.</text>
</comment>
<evidence type="ECO:0000259" key="2">
    <source>
        <dbReference type="Pfam" id="PF01569"/>
    </source>
</evidence>
<feature type="transmembrane region" description="Helical" evidence="1">
    <location>
        <begin position="89"/>
        <end position="105"/>
    </location>
</feature>
<feature type="transmembrane region" description="Helical" evidence="1">
    <location>
        <begin position="200"/>
        <end position="217"/>
    </location>
</feature>
<dbReference type="RefSeq" id="WP_320421577.1">
    <property type="nucleotide sequence ID" value="NZ_JAXCLA010000001.1"/>
</dbReference>
<dbReference type="SUPFAM" id="SSF48317">
    <property type="entry name" value="Acid phosphatase/Vanadium-dependent haloperoxidase"/>
    <property type="match status" value="1"/>
</dbReference>
<keyword evidence="4" id="KW-1185">Reference proteome</keyword>
<accession>A0ABU5DBP5</accession>
<organism evidence="3 4">
    <name type="scientific">Roseateles agri</name>
    <dbReference type="NCBI Taxonomy" id="3098619"/>
    <lineage>
        <taxon>Bacteria</taxon>
        <taxon>Pseudomonadati</taxon>
        <taxon>Pseudomonadota</taxon>
        <taxon>Betaproteobacteria</taxon>
        <taxon>Burkholderiales</taxon>
        <taxon>Sphaerotilaceae</taxon>
        <taxon>Roseateles</taxon>
    </lineage>
</organism>
<dbReference type="EMBL" id="JAXCLA010000001">
    <property type="protein sequence ID" value="MDY0743680.1"/>
    <property type="molecule type" value="Genomic_DNA"/>
</dbReference>
<evidence type="ECO:0000313" key="3">
    <source>
        <dbReference type="EMBL" id="MDY0743680.1"/>
    </source>
</evidence>
<feature type="transmembrane region" description="Helical" evidence="1">
    <location>
        <begin position="143"/>
        <end position="161"/>
    </location>
</feature>
<feature type="domain" description="Phosphatidic acid phosphatase type 2/haloperoxidase" evidence="2">
    <location>
        <begin position="91"/>
        <end position="217"/>
    </location>
</feature>
<gene>
    <name evidence="3" type="ORF">SNE35_04150</name>
</gene>
<dbReference type="InterPro" id="IPR036938">
    <property type="entry name" value="PAP2/HPO_sf"/>
</dbReference>
<keyword evidence="1" id="KW-1133">Transmembrane helix</keyword>